<organism evidence="1">
    <name type="scientific">Lygus hesperus</name>
    <name type="common">Western plant bug</name>
    <dbReference type="NCBI Taxonomy" id="30085"/>
    <lineage>
        <taxon>Eukaryota</taxon>
        <taxon>Metazoa</taxon>
        <taxon>Ecdysozoa</taxon>
        <taxon>Arthropoda</taxon>
        <taxon>Hexapoda</taxon>
        <taxon>Insecta</taxon>
        <taxon>Pterygota</taxon>
        <taxon>Neoptera</taxon>
        <taxon>Paraneoptera</taxon>
        <taxon>Hemiptera</taxon>
        <taxon>Heteroptera</taxon>
        <taxon>Panheteroptera</taxon>
        <taxon>Cimicomorpha</taxon>
        <taxon>Miridae</taxon>
        <taxon>Mirini</taxon>
        <taxon>Lygus</taxon>
    </lineage>
</organism>
<dbReference type="EMBL" id="GBHO01024174">
    <property type="protein sequence ID" value="JAG19430.1"/>
    <property type="molecule type" value="Transcribed_RNA"/>
</dbReference>
<accession>A0A0A9XHF4</accession>
<dbReference type="EMBL" id="GBHO01024175">
    <property type="protein sequence ID" value="JAG19429.1"/>
    <property type="molecule type" value="Transcribed_RNA"/>
</dbReference>
<evidence type="ECO:0000313" key="2">
    <source>
        <dbReference type="EMBL" id="JAG19430.1"/>
    </source>
</evidence>
<reference evidence="1" key="1">
    <citation type="journal article" date="2014" name="PLoS ONE">
        <title>Transcriptome-Based Identification of ABC Transporters in the Western Tarnished Plant Bug Lygus hesperus.</title>
        <authorList>
            <person name="Hull J.J."/>
            <person name="Chaney K."/>
            <person name="Geib S.M."/>
            <person name="Fabrick J.A."/>
            <person name="Brent C.S."/>
            <person name="Walsh D."/>
            <person name="Lavine L.C."/>
        </authorList>
    </citation>
    <scope>NUCLEOTIDE SEQUENCE</scope>
</reference>
<dbReference type="InterPro" id="IPR051521">
    <property type="entry name" value="tRNA_Mod/Golgi_Maint"/>
</dbReference>
<evidence type="ECO:0000313" key="1">
    <source>
        <dbReference type="EMBL" id="JAG19429.1"/>
    </source>
</evidence>
<proteinExistence type="predicted"/>
<dbReference type="PANTHER" id="PTHR15627">
    <property type="entry name" value="NATURAL KILLER CELL-SPECIFIC ANTIGEN KLIP1"/>
    <property type="match status" value="1"/>
</dbReference>
<protein>
    <submittedName>
        <fullName evidence="1">DTW domain-containing protein 1</fullName>
    </submittedName>
</protein>
<dbReference type="AlphaFoldDB" id="A0A0A9XHF4"/>
<feature type="non-terminal residue" evidence="1">
    <location>
        <position position="1"/>
    </location>
</feature>
<gene>
    <name evidence="1" type="primary">dtwd1_1</name>
    <name evidence="2" type="synonym">dtwd1_0</name>
    <name evidence="1" type="ORF">CM83_18020</name>
    <name evidence="2" type="ORF">CM83_18021</name>
</gene>
<reference evidence="1" key="2">
    <citation type="submission" date="2014-07" db="EMBL/GenBank/DDBJ databases">
        <authorList>
            <person name="Hull J."/>
        </authorList>
    </citation>
    <scope>NUCLEOTIDE SEQUENCE</scope>
</reference>
<dbReference type="PANTHER" id="PTHR15627:SF8">
    <property type="entry name" value="TRNA-URIDINE AMINOCARBOXYPROPYLTRANSFERASE 1"/>
    <property type="match status" value="1"/>
</dbReference>
<sequence length="106" mass="12059">SYTHPQIAHLPCVKLQEYTSTFWREQDLGQNFLATIEAIYYLCREIQQCIDGGNPDPHAFDDLVLLYATQHRRICDSYRAQNKTPRVWSIGSGATDGARIGSSNVR</sequence>
<name>A0A0A9XHF4_LYGHE</name>